<dbReference type="PROSITE" id="PS51419">
    <property type="entry name" value="RAB"/>
    <property type="match status" value="1"/>
</dbReference>
<keyword evidence="2" id="KW-0547">Nucleotide-binding</keyword>
<dbReference type="NCBIfam" id="TIGR00231">
    <property type="entry name" value="small_GTP"/>
    <property type="match status" value="1"/>
</dbReference>
<dbReference type="CDD" id="cd00154">
    <property type="entry name" value="Rab"/>
    <property type="match status" value="1"/>
</dbReference>
<dbReference type="EMBL" id="HACG01006244">
    <property type="protein sequence ID" value="CEK53109.1"/>
    <property type="molecule type" value="Transcribed_RNA"/>
</dbReference>
<reference evidence="3" key="1">
    <citation type="submission" date="2014-12" db="EMBL/GenBank/DDBJ databases">
        <title>Insight into the proteome of Arion vulgaris.</title>
        <authorList>
            <person name="Aradska J."/>
            <person name="Bulat T."/>
            <person name="Smidak R."/>
            <person name="Sarate P."/>
            <person name="Gangsoo J."/>
            <person name="Sialana F."/>
            <person name="Bilban M."/>
            <person name="Lubec G."/>
        </authorList>
    </citation>
    <scope>NUCLEOTIDE SEQUENCE</scope>
    <source>
        <tissue evidence="3">Skin</tissue>
    </source>
</reference>
<dbReference type="InterPro" id="IPR027417">
    <property type="entry name" value="P-loop_NTPase"/>
</dbReference>
<dbReference type="SMART" id="SM00175">
    <property type="entry name" value="RAB"/>
    <property type="match status" value="1"/>
</dbReference>
<dbReference type="SMART" id="SM00173">
    <property type="entry name" value="RAS"/>
    <property type="match status" value="1"/>
</dbReference>
<evidence type="ECO:0000256" key="2">
    <source>
        <dbReference type="ARBA" id="ARBA00022741"/>
    </source>
</evidence>
<dbReference type="PANTHER" id="PTHR47978">
    <property type="match status" value="1"/>
</dbReference>
<comment type="similarity">
    <text evidence="1">Belongs to the small GTPase superfamily. Rab family.</text>
</comment>
<dbReference type="SMART" id="SM00174">
    <property type="entry name" value="RHO"/>
    <property type="match status" value="1"/>
</dbReference>
<proteinExistence type="inferred from homology"/>
<dbReference type="AlphaFoldDB" id="A0A0B6YA92"/>
<evidence type="ECO:0000313" key="3">
    <source>
        <dbReference type="EMBL" id="CEK53109.1"/>
    </source>
</evidence>
<organism evidence="3">
    <name type="scientific">Arion vulgaris</name>
    <dbReference type="NCBI Taxonomy" id="1028688"/>
    <lineage>
        <taxon>Eukaryota</taxon>
        <taxon>Metazoa</taxon>
        <taxon>Spiralia</taxon>
        <taxon>Lophotrochozoa</taxon>
        <taxon>Mollusca</taxon>
        <taxon>Gastropoda</taxon>
        <taxon>Heterobranchia</taxon>
        <taxon>Euthyneura</taxon>
        <taxon>Panpulmonata</taxon>
        <taxon>Eupulmonata</taxon>
        <taxon>Stylommatophora</taxon>
        <taxon>Helicina</taxon>
        <taxon>Arionoidea</taxon>
        <taxon>Arionidae</taxon>
        <taxon>Arion</taxon>
    </lineage>
</organism>
<dbReference type="FunFam" id="3.40.50.300:FF:000808">
    <property type="entry name" value="Small GTP-binding protein, putative"/>
    <property type="match status" value="1"/>
</dbReference>
<dbReference type="Gene3D" id="3.40.50.300">
    <property type="entry name" value="P-loop containing nucleotide triphosphate hydrolases"/>
    <property type="match status" value="1"/>
</dbReference>
<dbReference type="Pfam" id="PF00071">
    <property type="entry name" value="Ras"/>
    <property type="match status" value="1"/>
</dbReference>
<dbReference type="PROSITE" id="PS51420">
    <property type="entry name" value="RHO"/>
    <property type="match status" value="1"/>
</dbReference>
<dbReference type="InterPro" id="IPR005225">
    <property type="entry name" value="Small_GTP-bd"/>
</dbReference>
<dbReference type="SUPFAM" id="SSF52540">
    <property type="entry name" value="P-loop containing nucleoside triphosphate hydrolases"/>
    <property type="match status" value="1"/>
</dbReference>
<sequence length="212" mass="24255">MISTCSVQDLQVRPEIVMQAQPYKILKVCVLGDLGVGKTSLTTRFVAEHFVDKYKPTYQACHFHKYLHTPDDSVYIQIWDTSGTERFRSLSPHILRDSNGALLVYDVTNFPSFANLDKYWIKWIKEIVPDDYRLVLVGNKVDKETSRQIDSKVAKKFATQNGMLYYETSAKTGDNVDIVFLDVVNLLADTLESYSESVDILKHKERKNACCS</sequence>
<dbReference type="GO" id="GO:0005525">
    <property type="term" value="F:GTP binding"/>
    <property type="evidence" value="ECO:0007669"/>
    <property type="project" value="InterPro"/>
</dbReference>
<name>A0A0B6YA92_9EUPU</name>
<dbReference type="SMART" id="SM00176">
    <property type="entry name" value="RAN"/>
    <property type="match status" value="1"/>
</dbReference>
<dbReference type="PRINTS" id="PR00449">
    <property type="entry name" value="RASTRNSFRMNG"/>
</dbReference>
<gene>
    <name evidence="3" type="primary">ORF19101</name>
</gene>
<dbReference type="GO" id="GO:0003924">
    <property type="term" value="F:GTPase activity"/>
    <property type="evidence" value="ECO:0007669"/>
    <property type="project" value="InterPro"/>
</dbReference>
<protein>
    <submittedName>
        <fullName evidence="3">Uncharacterized protein</fullName>
    </submittedName>
</protein>
<evidence type="ECO:0000256" key="1">
    <source>
        <dbReference type="ARBA" id="ARBA00006270"/>
    </source>
</evidence>
<dbReference type="InterPro" id="IPR001806">
    <property type="entry name" value="Small_GTPase"/>
</dbReference>
<accession>A0A0B6YA92</accession>
<dbReference type="PROSITE" id="PS51421">
    <property type="entry name" value="RAS"/>
    <property type="match status" value="1"/>
</dbReference>